<dbReference type="PANTHER" id="PTHR42794">
    <property type="entry name" value="HEMIN IMPORT ATP-BINDING PROTEIN HMUV"/>
    <property type="match status" value="1"/>
</dbReference>
<dbReference type="RefSeq" id="WP_117323297.1">
    <property type="nucleotide sequence ID" value="NZ_QVTD01000010.1"/>
</dbReference>
<dbReference type="SUPFAM" id="SSF52540">
    <property type="entry name" value="P-loop containing nucleoside triphosphate hydrolases"/>
    <property type="match status" value="1"/>
</dbReference>
<dbReference type="Proteomes" id="UP000262939">
    <property type="component" value="Unassembled WGS sequence"/>
</dbReference>
<dbReference type="PROSITE" id="PS50893">
    <property type="entry name" value="ABC_TRANSPORTER_2"/>
    <property type="match status" value="1"/>
</dbReference>
<dbReference type="InterPro" id="IPR017871">
    <property type="entry name" value="ABC_transporter-like_CS"/>
</dbReference>
<dbReference type="Pfam" id="PF01955">
    <property type="entry name" value="CbiZ"/>
    <property type="match status" value="1"/>
</dbReference>
<evidence type="ECO:0000256" key="2">
    <source>
        <dbReference type="ARBA" id="ARBA00022741"/>
    </source>
</evidence>
<gene>
    <name evidence="6" type="ORF">D0466_14590</name>
</gene>
<dbReference type="InterPro" id="IPR002808">
    <property type="entry name" value="AdoCbi_amidolase"/>
</dbReference>
<organism evidence="6 7">
    <name type="scientific">Peribacillus glennii</name>
    <dbReference type="NCBI Taxonomy" id="2303991"/>
    <lineage>
        <taxon>Bacteria</taxon>
        <taxon>Bacillati</taxon>
        <taxon>Bacillota</taxon>
        <taxon>Bacilli</taxon>
        <taxon>Bacillales</taxon>
        <taxon>Bacillaceae</taxon>
        <taxon>Peribacillus</taxon>
    </lineage>
</organism>
<evidence type="ECO:0000313" key="7">
    <source>
        <dbReference type="Proteomes" id="UP000262939"/>
    </source>
</evidence>
<keyword evidence="4" id="KW-1278">Translocase</keyword>
<dbReference type="PROSITE" id="PS00211">
    <property type="entry name" value="ABC_TRANSPORTER_1"/>
    <property type="match status" value="1"/>
</dbReference>
<proteinExistence type="predicted"/>
<name>A0A372LAR3_9BACI</name>
<comment type="caution">
    <text evidence="6">The sequence shown here is derived from an EMBL/GenBank/DDBJ whole genome shotgun (WGS) entry which is preliminary data.</text>
</comment>
<dbReference type="GO" id="GO:0016887">
    <property type="term" value="F:ATP hydrolysis activity"/>
    <property type="evidence" value="ECO:0007669"/>
    <property type="project" value="InterPro"/>
</dbReference>
<dbReference type="CDD" id="cd03214">
    <property type="entry name" value="ABC_Iron-Siderophores_B12_Hemin"/>
    <property type="match status" value="1"/>
</dbReference>
<protein>
    <submittedName>
        <fullName evidence="6">ATP-binding cassette domain-containing protein</fullName>
    </submittedName>
</protein>
<dbReference type="OrthoDB" id="9787851at2"/>
<accession>A0A372LAR3</accession>
<evidence type="ECO:0000256" key="4">
    <source>
        <dbReference type="ARBA" id="ARBA00022967"/>
    </source>
</evidence>
<dbReference type="Gene3D" id="3.40.50.300">
    <property type="entry name" value="P-loop containing nucleotide triphosphate hydrolases"/>
    <property type="match status" value="1"/>
</dbReference>
<keyword evidence="3 6" id="KW-0067">ATP-binding</keyword>
<keyword evidence="2" id="KW-0547">Nucleotide-binding</keyword>
<dbReference type="EMBL" id="QVTD01000010">
    <property type="protein sequence ID" value="RFU62401.1"/>
    <property type="molecule type" value="Genomic_DNA"/>
</dbReference>
<dbReference type="Pfam" id="PF00005">
    <property type="entry name" value="ABC_tran"/>
    <property type="match status" value="1"/>
</dbReference>
<evidence type="ECO:0000259" key="5">
    <source>
        <dbReference type="PROSITE" id="PS50893"/>
    </source>
</evidence>
<sequence>MTELLKITNVAGGYKEENVLDGISFEVQKGELFGVLGPNGSGKTTLLKMISGVMPFEQGEIMIKGKDINKYTAKELAKSIAVLPQHSAQAFSYTVKETVSLGRYAHQRGWLQSFSPRDEEMVKTAMEQTGISSFEDHHLHELSGGERQRVFLAQALAQEPQILLLDEPTNHLDLSFQKELLDQLKQWSRERQLTVVSIFHDLNLAGLFCDRLLLLENGRINRIGTPIEVLKQERIESVFHTSIEKLAHPTVPKPQMVLLPEELPRSEKNIQINEQNLKVTGQFIKLQTPILLKTLSSGVTGSGFGWHHTFINRHVDHSYDCTDHASEMKEYLKANGFTPEETVGMMTAVNLQDAAYRFYEEDGIEAFIVVTAGTGNAVDATSSRRTSYKPTPGTINAWVFAGGLLSETAFVQSMITATEAKVKALFDLGVKDPVTATLATGTSTDSLLIAASQRGKSIQYAGPITPLGNLISKGIYECVTKSLEKYKRRYQV</sequence>
<dbReference type="InterPro" id="IPR003593">
    <property type="entry name" value="AAA+_ATPase"/>
</dbReference>
<reference evidence="6 7" key="1">
    <citation type="submission" date="2018-08" db="EMBL/GenBank/DDBJ databases">
        <title>Bacillus chawlae sp. nov., Bacillus glennii sp. nov., and Bacillus saganii sp. nov. Isolated from the Vehicle Assembly Building at Kennedy Space Center where the Viking Spacecraft were Assembled.</title>
        <authorList>
            <person name="Seuylemezian A."/>
            <person name="Vaishampayan P."/>
        </authorList>
    </citation>
    <scope>NUCLEOTIDE SEQUENCE [LARGE SCALE GENOMIC DNA]</scope>
    <source>
        <strain evidence="6 7">V44-8</strain>
    </source>
</reference>
<dbReference type="InterPro" id="IPR003439">
    <property type="entry name" value="ABC_transporter-like_ATP-bd"/>
</dbReference>
<keyword evidence="7" id="KW-1185">Reference proteome</keyword>
<dbReference type="PANTHER" id="PTHR42794:SF1">
    <property type="entry name" value="HEMIN IMPORT ATP-BINDING PROTEIN HMUV"/>
    <property type="match status" value="1"/>
</dbReference>
<evidence type="ECO:0000256" key="3">
    <source>
        <dbReference type="ARBA" id="ARBA00022840"/>
    </source>
</evidence>
<evidence type="ECO:0000256" key="1">
    <source>
        <dbReference type="ARBA" id="ARBA00022448"/>
    </source>
</evidence>
<keyword evidence="1" id="KW-0813">Transport</keyword>
<feature type="domain" description="ABC transporter" evidence="5">
    <location>
        <begin position="5"/>
        <end position="242"/>
    </location>
</feature>
<dbReference type="AlphaFoldDB" id="A0A372LAR3"/>
<dbReference type="SMART" id="SM00382">
    <property type="entry name" value="AAA"/>
    <property type="match status" value="1"/>
</dbReference>
<dbReference type="InterPro" id="IPR027417">
    <property type="entry name" value="P-loop_NTPase"/>
</dbReference>
<dbReference type="FunFam" id="3.40.50.300:FF:000134">
    <property type="entry name" value="Iron-enterobactin ABC transporter ATP-binding protein"/>
    <property type="match status" value="1"/>
</dbReference>
<evidence type="ECO:0000313" key="6">
    <source>
        <dbReference type="EMBL" id="RFU62401.1"/>
    </source>
</evidence>
<dbReference type="GO" id="GO:0005524">
    <property type="term" value="F:ATP binding"/>
    <property type="evidence" value="ECO:0007669"/>
    <property type="project" value="UniProtKB-KW"/>
</dbReference>